<feature type="domain" description="Nephrocystin 3-like N-terminal" evidence="2">
    <location>
        <begin position="2"/>
        <end position="148"/>
    </location>
</feature>
<feature type="non-terminal residue" evidence="3">
    <location>
        <position position="629"/>
    </location>
</feature>
<dbReference type="InterPro" id="IPR056884">
    <property type="entry name" value="NPHP3-like_N"/>
</dbReference>
<organism evidence="3 4">
    <name type="scientific">Athelia psychrophila</name>
    <dbReference type="NCBI Taxonomy" id="1759441"/>
    <lineage>
        <taxon>Eukaryota</taxon>
        <taxon>Fungi</taxon>
        <taxon>Dikarya</taxon>
        <taxon>Basidiomycota</taxon>
        <taxon>Agaricomycotina</taxon>
        <taxon>Agaricomycetes</taxon>
        <taxon>Agaricomycetidae</taxon>
        <taxon>Atheliales</taxon>
        <taxon>Atheliaceae</taxon>
        <taxon>Athelia</taxon>
    </lineage>
</organism>
<protein>
    <recommendedName>
        <fullName evidence="2">Nephrocystin 3-like N-terminal domain-containing protein</fullName>
    </recommendedName>
</protein>
<gene>
    <name evidence="3" type="ORF">FIBSPDRAFT_777884</name>
</gene>
<dbReference type="PANTHER" id="PTHR10039:SF14">
    <property type="entry name" value="NACHT DOMAIN-CONTAINING PROTEIN"/>
    <property type="match status" value="1"/>
</dbReference>
<dbReference type="Proteomes" id="UP000076532">
    <property type="component" value="Unassembled WGS sequence"/>
</dbReference>
<dbReference type="OrthoDB" id="5106486at2759"/>
<dbReference type="AlphaFoldDB" id="A0A166T4H3"/>
<dbReference type="STRING" id="436010.A0A166T4H3"/>
<evidence type="ECO:0000259" key="2">
    <source>
        <dbReference type="Pfam" id="PF24883"/>
    </source>
</evidence>
<proteinExistence type="predicted"/>
<sequence length="629" mass="70286">MCLYGTAGIGKSAVAVTVATHFSEMGRLGAFVDFDQASPEQSRPSTAVKSLARQLAEYDGRLRTKIAQTINDSSKAPVLRASLSEKFDRLIVKPITSIPALPGEGPIIVVFDGLYEYEQPDDWASLLELLVGGTETLPSNLRFIITSRTVNFGIQDATLHPRIKSRELRSSSQSDISAYFTYRMQQVRRKNKCLPEDWPGPAIIVELTARAFGFFPWAVNASKLVDAHCPPEQLNTLIRQPFKSISSPNPLLDNIYRAALNSAGNWADAHFVKDFQAIMKAIIESPIAIPTTAITRLVDRPLSQPAMVTIQRLGAILTHEPVVQVLHPSFLYFLSSRGRCGCDGRERCGCSSWHFKHGPLRASEEPATLYLQRMNAGLKRNMGNMTLPAHLATEVLPEELAYASRSWAYHTCPNGTFESSTMKMLVVFLHTHILHWFEAMSLLKKSEEIVPMLQRVATWLEESTLKDKGLKNLVIEAIGFARKFAADIAEHPLCVYYMALPSFPSHPILFELFHDALVNPPVLLVPLHGPVRISTKTATLCLLVMNAGLKRNICITLPARDHTNTEMLPEELVYACQAWVDHIHSTDTFGSWVMEKLINFLHTHLLRWCEAMGLLKKSEEIVPMLKRVA</sequence>
<evidence type="ECO:0000313" key="3">
    <source>
        <dbReference type="EMBL" id="KZP30176.1"/>
    </source>
</evidence>
<name>A0A166T4H3_9AGAM</name>
<reference evidence="3 4" key="1">
    <citation type="journal article" date="2016" name="Mol. Biol. Evol.">
        <title>Comparative Genomics of Early-Diverging Mushroom-Forming Fungi Provides Insights into the Origins of Lignocellulose Decay Capabilities.</title>
        <authorList>
            <person name="Nagy L.G."/>
            <person name="Riley R."/>
            <person name="Tritt A."/>
            <person name="Adam C."/>
            <person name="Daum C."/>
            <person name="Floudas D."/>
            <person name="Sun H."/>
            <person name="Yadav J.S."/>
            <person name="Pangilinan J."/>
            <person name="Larsson K.H."/>
            <person name="Matsuura K."/>
            <person name="Barry K."/>
            <person name="Labutti K."/>
            <person name="Kuo R."/>
            <person name="Ohm R.A."/>
            <person name="Bhattacharya S.S."/>
            <person name="Shirouzu T."/>
            <person name="Yoshinaga Y."/>
            <person name="Martin F.M."/>
            <person name="Grigoriev I.V."/>
            <person name="Hibbett D.S."/>
        </authorList>
    </citation>
    <scope>NUCLEOTIDE SEQUENCE [LARGE SCALE GENOMIC DNA]</scope>
    <source>
        <strain evidence="3 4">CBS 109695</strain>
    </source>
</reference>
<accession>A0A166T4H3</accession>
<dbReference type="Pfam" id="PF24883">
    <property type="entry name" value="NPHP3_N"/>
    <property type="match status" value="1"/>
</dbReference>
<dbReference type="PANTHER" id="PTHR10039">
    <property type="entry name" value="AMELOGENIN"/>
    <property type="match status" value="1"/>
</dbReference>
<evidence type="ECO:0000256" key="1">
    <source>
        <dbReference type="ARBA" id="ARBA00022737"/>
    </source>
</evidence>
<dbReference type="SUPFAM" id="SSF52540">
    <property type="entry name" value="P-loop containing nucleoside triphosphate hydrolases"/>
    <property type="match status" value="1"/>
</dbReference>
<dbReference type="Gene3D" id="3.40.50.300">
    <property type="entry name" value="P-loop containing nucleotide triphosphate hydrolases"/>
    <property type="match status" value="1"/>
</dbReference>
<keyword evidence="4" id="KW-1185">Reference proteome</keyword>
<keyword evidence="1" id="KW-0677">Repeat</keyword>
<evidence type="ECO:0000313" key="4">
    <source>
        <dbReference type="Proteomes" id="UP000076532"/>
    </source>
</evidence>
<dbReference type="InterPro" id="IPR027417">
    <property type="entry name" value="P-loop_NTPase"/>
</dbReference>
<dbReference type="EMBL" id="KV417495">
    <property type="protein sequence ID" value="KZP30176.1"/>
    <property type="molecule type" value="Genomic_DNA"/>
</dbReference>